<comment type="similarity">
    <text evidence="1 4">Belongs to the bacterial flagellin family.</text>
</comment>
<dbReference type="Proteomes" id="UP000002964">
    <property type="component" value="Unassembled WGS sequence"/>
</dbReference>
<dbReference type="InterPro" id="IPR046358">
    <property type="entry name" value="Flagellin_C"/>
</dbReference>
<protein>
    <recommendedName>
        <fullName evidence="4">Flagellin</fullName>
    </recommendedName>
</protein>
<evidence type="ECO:0000259" key="6">
    <source>
        <dbReference type="Pfam" id="PF00700"/>
    </source>
</evidence>
<reference evidence="7 8" key="2">
    <citation type="submission" date="2011-11" db="EMBL/GenBank/DDBJ databases">
        <authorList>
            <consortium name="US DOE Joint Genome Institute"/>
            <person name="Lucas S."/>
            <person name="Han J."/>
            <person name="Lapidus A."/>
            <person name="Cheng J.-F."/>
            <person name="Goodwin L."/>
            <person name="Pitluck S."/>
            <person name="Peters L."/>
            <person name="Ovchinnikova G."/>
            <person name="Zhang X."/>
            <person name="Detter J.C."/>
            <person name="Han C."/>
            <person name="Tapia R."/>
            <person name="Land M."/>
            <person name="Hauser L."/>
            <person name="Kyrpides N."/>
            <person name="Ivanova N."/>
            <person name="Pagani I."/>
            <person name="Vogl K."/>
            <person name="Liu Z."/>
            <person name="Overmann J."/>
            <person name="Frigaard N.-U."/>
            <person name="Bryant D."/>
            <person name="Woyke T."/>
        </authorList>
    </citation>
    <scope>NUCLEOTIDE SEQUENCE [LARGE SCALE GENOMIC DNA]</scope>
    <source>
        <strain evidence="7 8">970</strain>
    </source>
</reference>
<dbReference type="PANTHER" id="PTHR42792:SF2">
    <property type="entry name" value="FLAGELLIN"/>
    <property type="match status" value="1"/>
</dbReference>
<comment type="subcellular location">
    <subcellularLocation>
        <location evidence="4">Secreted</location>
    </subcellularLocation>
    <subcellularLocation>
        <location evidence="4">Bacterial flagellum</location>
    </subcellularLocation>
</comment>
<dbReference type="eggNOG" id="COG1344">
    <property type="taxonomic scope" value="Bacteria"/>
</dbReference>
<keyword evidence="8" id="KW-1185">Reference proteome</keyword>
<dbReference type="GO" id="GO:0005198">
    <property type="term" value="F:structural molecule activity"/>
    <property type="evidence" value="ECO:0007669"/>
    <property type="project" value="UniProtKB-UniRule"/>
</dbReference>
<feature type="domain" description="Flagellin C-terminal" evidence="6">
    <location>
        <begin position="349"/>
        <end position="434"/>
    </location>
</feature>
<accession>H8Z5D2</accession>
<dbReference type="Gene3D" id="1.20.1330.10">
    <property type="entry name" value="f41 fragment of flagellin, N-terminal domain"/>
    <property type="match status" value="1"/>
</dbReference>
<gene>
    <name evidence="7" type="ORF">Thi970DRAFT_04182</name>
</gene>
<organism evidence="7 8">
    <name type="scientific">Thiorhodovibrio frisius</name>
    <dbReference type="NCBI Taxonomy" id="631362"/>
    <lineage>
        <taxon>Bacteria</taxon>
        <taxon>Pseudomonadati</taxon>
        <taxon>Pseudomonadota</taxon>
        <taxon>Gammaproteobacteria</taxon>
        <taxon>Chromatiales</taxon>
        <taxon>Chromatiaceae</taxon>
        <taxon>Thiorhodovibrio</taxon>
    </lineage>
</organism>
<dbReference type="SUPFAM" id="SSF64518">
    <property type="entry name" value="Phase 1 flagellin"/>
    <property type="match status" value="1"/>
</dbReference>
<dbReference type="RefSeq" id="WP_009150942.1">
    <property type="nucleotide sequence ID" value="NZ_CP121471.1"/>
</dbReference>
<dbReference type="EMBL" id="JH603170">
    <property type="protein sequence ID" value="EIC20539.1"/>
    <property type="molecule type" value="Genomic_DNA"/>
</dbReference>
<dbReference type="PANTHER" id="PTHR42792">
    <property type="entry name" value="FLAGELLIN"/>
    <property type="match status" value="1"/>
</dbReference>
<dbReference type="GO" id="GO:0009288">
    <property type="term" value="C:bacterial-type flagellum"/>
    <property type="evidence" value="ECO:0007669"/>
    <property type="project" value="UniProtKB-SubCell"/>
</dbReference>
<dbReference type="InterPro" id="IPR001492">
    <property type="entry name" value="Flagellin"/>
</dbReference>
<feature type="domain" description="Flagellin N-terminal" evidence="5">
    <location>
        <begin position="5"/>
        <end position="142"/>
    </location>
</feature>
<evidence type="ECO:0000256" key="3">
    <source>
        <dbReference type="ARBA" id="ARBA00023143"/>
    </source>
</evidence>
<dbReference type="GO" id="GO:0005576">
    <property type="term" value="C:extracellular region"/>
    <property type="evidence" value="ECO:0007669"/>
    <property type="project" value="UniProtKB-SubCell"/>
</dbReference>
<dbReference type="Pfam" id="PF00700">
    <property type="entry name" value="Flagellin_C"/>
    <property type="match status" value="1"/>
</dbReference>
<name>H8Z5D2_9GAMM</name>
<evidence type="ECO:0000256" key="1">
    <source>
        <dbReference type="ARBA" id="ARBA00005709"/>
    </source>
</evidence>
<keyword evidence="7" id="KW-0969">Cilium</keyword>
<keyword evidence="7" id="KW-0282">Flagellum</keyword>
<dbReference type="HOGENOM" id="CLU_011142_7_2_6"/>
<dbReference type="AlphaFoldDB" id="H8Z5D2"/>
<evidence type="ECO:0000256" key="4">
    <source>
        <dbReference type="RuleBase" id="RU362073"/>
    </source>
</evidence>
<dbReference type="InterPro" id="IPR042187">
    <property type="entry name" value="Flagellin_C_sub2"/>
</dbReference>
<keyword evidence="7" id="KW-0966">Cell projection</keyword>
<comment type="function">
    <text evidence="4">Flagellin is the subunit protein which polymerizes to form the filaments of bacterial flagella.</text>
</comment>
<keyword evidence="2 4" id="KW-0964">Secreted</keyword>
<dbReference type="PRINTS" id="PR00207">
    <property type="entry name" value="FLAGELLIN"/>
</dbReference>
<evidence type="ECO:0000256" key="2">
    <source>
        <dbReference type="ARBA" id="ARBA00022525"/>
    </source>
</evidence>
<sequence>MAQIINTNIPSLNAQRNLAVSQKGLATTLERLSTGLRINSAKDDAAGLAISERFTTQIKGLSQATRNANDGISLSQTAEAALSTVGTNLQRIRELAVQAANGTNSASDRKALDEEVQQLISEVRRVALNSEFNGEAILDGSKGDSFFQIGPNQGQMISITNMDSRPRRLGNQEAVFNPAEGLTAAQMEQMQDDLSIKISGFALTPLGPLATEGALTITHAGDANSLEDMVAEINKEIQIKIDSGTEDGKAWAKAGVKAFLRTNNDGTTGIVVTSNFNPFDLTTDPPAPLFQVGGLVVSGPLVDDEGNPDTPKNLFSPAIVADPQALDTLTATSPPGISILTRQEASRAMGIVDGALNQINSLRAEMGAVQRRFETTIDNLRVGHESMSAARSRIRDADFAAETAELTRVQILQQSGISVLTQANALPQQALQLLGG</sequence>
<reference evidence="8" key="1">
    <citation type="submission" date="2011-06" db="EMBL/GenBank/DDBJ databases">
        <authorList>
            <consortium name="US DOE Joint Genome Institute (JGI-PGF)"/>
            <person name="Lucas S."/>
            <person name="Han J."/>
            <person name="Lapidus A."/>
            <person name="Cheng J.-F."/>
            <person name="Goodwin L."/>
            <person name="Pitluck S."/>
            <person name="Peters L."/>
            <person name="Land M.L."/>
            <person name="Hauser L."/>
            <person name="Vogl K."/>
            <person name="Liu Z."/>
            <person name="Overmann J."/>
            <person name="Frigaard N.-U."/>
            <person name="Bryant D.A."/>
            <person name="Woyke T.J."/>
        </authorList>
    </citation>
    <scope>NUCLEOTIDE SEQUENCE [LARGE SCALE GENOMIC DNA]</scope>
    <source>
        <strain evidence="8">970</strain>
    </source>
</reference>
<evidence type="ECO:0000313" key="8">
    <source>
        <dbReference type="Proteomes" id="UP000002964"/>
    </source>
</evidence>
<dbReference type="InterPro" id="IPR001029">
    <property type="entry name" value="Flagellin_N"/>
</dbReference>
<dbReference type="STRING" id="631362.Thi970DRAFT_04182"/>
<evidence type="ECO:0000259" key="5">
    <source>
        <dbReference type="Pfam" id="PF00669"/>
    </source>
</evidence>
<keyword evidence="3 4" id="KW-0975">Bacterial flagellum</keyword>
<dbReference type="OrthoDB" id="9796789at2"/>
<dbReference type="Pfam" id="PF00669">
    <property type="entry name" value="Flagellin_N"/>
    <property type="match status" value="1"/>
</dbReference>
<dbReference type="Gene3D" id="6.10.10.10">
    <property type="entry name" value="Flagellar export chaperone, C-terminal domain"/>
    <property type="match status" value="1"/>
</dbReference>
<proteinExistence type="inferred from homology"/>
<evidence type="ECO:0000313" key="7">
    <source>
        <dbReference type="EMBL" id="EIC20539.1"/>
    </source>
</evidence>